<feature type="compositionally biased region" description="Polar residues" evidence="5">
    <location>
        <begin position="836"/>
        <end position="848"/>
    </location>
</feature>
<reference evidence="7" key="1">
    <citation type="submission" date="2023-06" db="EMBL/GenBank/DDBJ databases">
        <title>Draft genome of Marssonina rosae.</title>
        <authorList>
            <person name="Cheng Q."/>
        </authorList>
    </citation>
    <scope>NUCLEOTIDE SEQUENCE</scope>
    <source>
        <strain evidence="7">R4</strain>
    </source>
</reference>
<feature type="compositionally biased region" description="Basic residues" evidence="5">
    <location>
        <begin position="813"/>
        <end position="822"/>
    </location>
</feature>
<dbReference type="GO" id="GO:0008270">
    <property type="term" value="F:zinc ion binding"/>
    <property type="evidence" value="ECO:0007669"/>
    <property type="project" value="UniProtKB-KW"/>
</dbReference>
<dbReference type="Proteomes" id="UP001285354">
    <property type="component" value="Unassembled WGS sequence"/>
</dbReference>
<feature type="compositionally biased region" description="Polar residues" evidence="5">
    <location>
        <begin position="862"/>
        <end position="874"/>
    </location>
</feature>
<feature type="compositionally biased region" description="Polar residues" evidence="5">
    <location>
        <begin position="1196"/>
        <end position="1207"/>
    </location>
</feature>
<evidence type="ECO:0000256" key="2">
    <source>
        <dbReference type="ARBA" id="ARBA00022771"/>
    </source>
</evidence>
<feature type="region of interest" description="Disordered" evidence="5">
    <location>
        <begin position="489"/>
        <end position="547"/>
    </location>
</feature>
<feature type="compositionally biased region" description="Low complexity" evidence="5">
    <location>
        <begin position="536"/>
        <end position="547"/>
    </location>
</feature>
<feature type="compositionally biased region" description="Basic and acidic residues" evidence="5">
    <location>
        <begin position="775"/>
        <end position="789"/>
    </location>
</feature>
<evidence type="ECO:0000259" key="6">
    <source>
        <dbReference type="PROSITE" id="PS50016"/>
    </source>
</evidence>
<evidence type="ECO:0000256" key="4">
    <source>
        <dbReference type="PROSITE-ProRule" id="PRU00146"/>
    </source>
</evidence>
<feature type="region of interest" description="Disordered" evidence="5">
    <location>
        <begin position="390"/>
        <end position="462"/>
    </location>
</feature>
<dbReference type="InterPro" id="IPR052819">
    <property type="entry name" value="Chromatin_regulatory_protein"/>
</dbReference>
<evidence type="ECO:0000256" key="5">
    <source>
        <dbReference type="SAM" id="MobiDB-lite"/>
    </source>
</evidence>
<protein>
    <recommendedName>
        <fullName evidence="6">PHD-type domain-containing protein</fullName>
    </recommendedName>
</protein>
<name>A0AAD9WC32_9HELO</name>
<keyword evidence="3" id="KW-0862">Zinc</keyword>
<accession>A0AAD9WC32</accession>
<dbReference type="GO" id="GO:0032221">
    <property type="term" value="C:Rpd3S complex"/>
    <property type="evidence" value="ECO:0007669"/>
    <property type="project" value="TreeGrafter"/>
</dbReference>
<feature type="region of interest" description="Disordered" evidence="5">
    <location>
        <begin position="813"/>
        <end position="920"/>
    </location>
</feature>
<dbReference type="CDD" id="cd15535">
    <property type="entry name" value="PHD1_Rco1"/>
    <property type="match status" value="1"/>
</dbReference>
<feature type="compositionally biased region" description="Low complexity" evidence="5">
    <location>
        <begin position="668"/>
        <end position="694"/>
    </location>
</feature>
<sequence length="1357" mass="144598">MSASASTRGTRSRIASPMTAVPSIETSDPTERPRTMLQNWVATSNNSNTAVTKTAWVEPALAPPKPSFAEAGQVRHNVVQNMMALGVGPPAKVLKALQKGESERSRSMPSAISTPEPVQETETPTPEDLEEVVEEASAEPSEAPTEQAEPTLPAESIPADTTEPAQSIEAEPEIEVGAGAKDEPELPQRTSPPSEKLEERGDEMEGRLQTPLQPTIEENNTSRPNIGPPSTAQSASQTPAPASQQDPQPDAPPRYPRYLSETPEPALGPDGLAMINLPITDKIVENAVQEALDRHKWPTAYALRILWDDLRTDPNMVRMFDAVYNGWHTQEQMTTFRSMVRAKKCEGRKDRQAEYYFNGDGSDPRPETKAPILEVINIINPPAPVYQTPYTSVTQRPSMGASEPPQVRSSSAVLPAISAAASGDAGDEHVRKKLRSNSFQPVSTEVDGHVQTNGTKDSDMSGIHDVDISAAHDVSLDTSFAGTTVENDMEMSGTNDAAPKATNGTVTRAKATKSEKSASPAVANRVHKVPPRVQRARSNSSSSALSSVNEELIEDSTIISPPRPAAVTPAGAGPGTVAGTVAAGAAPAAPLAVASTGIIGSALGAKLSTLGLGRHVFGAVQPQPRFVSPYANASSFQEAALSAETQARKAARPISAPPKPGPKLFTFNTNPSASASTSASANASATTANAQTPALPRPSPTNVAASVPTIAAPNDPPPATTIMAATAIVINSSSSSIASSSKKFPAAFKIKNANKAVGSPHDENDGNSRLKRKAKEITGKTPKTESFERHRIPDAAVAEVESDGAESIAVKATTKKQKKNPRLRLINSKRIETRQNSKYASDEGSSPTELAFKPPFPPGDSLPSSRAGTPNAANRPTRKSKTGSGLRVKTSPMKKKTGTSAGIPKDMRSPTSNGGPVTQDGDNDDFCSACGGNGDLVCCDGCTRSFHFKCVDPPMIDDYNSQSDAWFCNTCECKRRGPHAEATNGVWGRLFSELEDTNPRSYSLPQPIRDYFVDVKTGPDGEYEEIVPPKPKNNRAGWEEAPDYFRKKDAKGKAILCHRCNGEATTPNRMIIPCSFCGLSWHLDCLPNPLAKEPGPGRQWRCPAHIDDLLAMLPTTLAPAHRFRKVKGESVIVPSVSRGIKNGGRIEIEYDLSEDEEQGYYEGRDFGKVYKLPEKSIKLDFISRVMEARAKYVPSLHSSKTAPQSRASVAPASGAQTTWDQRSIHERQAALNLASLVVGSTDPAPGDHTESLIQTLLAEAPPTVISLMAQSSSSNLSARKLGKKDKASMTAMFELLKKKLEDAESSSDEEDPAPATPVADQETAVAPKEHIAISTSTLPAGLTVEGTLTADEETEIS</sequence>
<dbReference type="EMBL" id="JAUBYV010000006">
    <property type="protein sequence ID" value="KAK2626012.1"/>
    <property type="molecule type" value="Genomic_DNA"/>
</dbReference>
<feature type="compositionally biased region" description="Low complexity" evidence="5">
    <location>
        <begin position="138"/>
        <end position="151"/>
    </location>
</feature>
<feature type="compositionally biased region" description="Polar residues" evidence="5">
    <location>
        <begin position="210"/>
        <end position="224"/>
    </location>
</feature>
<gene>
    <name evidence="7" type="ORF">QTJ16_004274</name>
</gene>
<dbReference type="CDD" id="cd15534">
    <property type="entry name" value="PHD2_PHF12_Rco1"/>
    <property type="match status" value="1"/>
</dbReference>
<feature type="region of interest" description="Disordered" evidence="5">
    <location>
        <begin position="755"/>
        <end position="789"/>
    </location>
</feature>
<evidence type="ECO:0000313" key="7">
    <source>
        <dbReference type="EMBL" id="KAK2626012.1"/>
    </source>
</evidence>
<dbReference type="PROSITE" id="PS50016">
    <property type="entry name" value="ZF_PHD_2"/>
    <property type="match status" value="1"/>
</dbReference>
<feature type="region of interest" description="Disordered" evidence="5">
    <location>
        <begin position="1301"/>
        <end position="1357"/>
    </location>
</feature>
<keyword evidence="8" id="KW-1185">Reference proteome</keyword>
<dbReference type="InterPro" id="IPR001965">
    <property type="entry name" value="Znf_PHD"/>
</dbReference>
<dbReference type="PANTHER" id="PTHR47636">
    <property type="entry name" value="TRANSCRIPTIONAL REGULATORY PROTEIN RCO1"/>
    <property type="match status" value="1"/>
</dbReference>
<dbReference type="InterPro" id="IPR019787">
    <property type="entry name" value="Znf_PHD-finger"/>
</dbReference>
<evidence type="ECO:0000313" key="8">
    <source>
        <dbReference type="Proteomes" id="UP001285354"/>
    </source>
</evidence>
<dbReference type="InterPro" id="IPR019786">
    <property type="entry name" value="Zinc_finger_PHD-type_CS"/>
</dbReference>
<keyword evidence="1" id="KW-0479">Metal-binding</keyword>
<keyword evidence="2 4" id="KW-0863">Zinc-finger</keyword>
<dbReference type="SUPFAM" id="SSF57903">
    <property type="entry name" value="FYVE/PHD zinc finger"/>
    <property type="match status" value="2"/>
</dbReference>
<feature type="domain" description="PHD-type" evidence="6">
    <location>
        <begin position="924"/>
        <end position="974"/>
    </location>
</feature>
<feature type="compositionally biased region" description="Acidic residues" evidence="5">
    <location>
        <begin position="125"/>
        <end position="137"/>
    </location>
</feature>
<comment type="caution">
    <text evidence="7">The sequence shown here is derived from an EMBL/GenBank/DDBJ whole genome shotgun (WGS) entry which is preliminary data.</text>
</comment>
<feature type="compositionally biased region" description="Low complexity" evidence="5">
    <location>
        <begin position="228"/>
        <end position="248"/>
    </location>
</feature>
<dbReference type="PROSITE" id="PS01359">
    <property type="entry name" value="ZF_PHD_1"/>
    <property type="match status" value="1"/>
</dbReference>
<dbReference type="SMART" id="SM00249">
    <property type="entry name" value="PHD"/>
    <property type="match status" value="2"/>
</dbReference>
<feature type="compositionally biased region" description="Basic and acidic residues" evidence="5">
    <location>
        <begin position="195"/>
        <end position="206"/>
    </location>
</feature>
<feature type="compositionally biased region" description="Acidic residues" evidence="5">
    <location>
        <begin position="1303"/>
        <end position="1312"/>
    </location>
</feature>
<evidence type="ECO:0000256" key="1">
    <source>
        <dbReference type="ARBA" id="ARBA00022723"/>
    </source>
</evidence>
<organism evidence="7 8">
    <name type="scientific">Diplocarpon rosae</name>
    <dbReference type="NCBI Taxonomy" id="946125"/>
    <lineage>
        <taxon>Eukaryota</taxon>
        <taxon>Fungi</taxon>
        <taxon>Dikarya</taxon>
        <taxon>Ascomycota</taxon>
        <taxon>Pezizomycotina</taxon>
        <taxon>Leotiomycetes</taxon>
        <taxon>Helotiales</taxon>
        <taxon>Drepanopezizaceae</taxon>
        <taxon>Diplocarpon</taxon>
    </lineage>
</organism>
<dbReference type="Pfam" id="PF00628">
    <property type="entry name" value="PHD"/>
    <property type="match status" value="1"/>
</dbReference>
<feature type="compositionally biased region" description="Low complexity" evidence="5">
    <location>
        <begin position="1"/>
        <end position="16"/>
    </location>
</feature>
<feature type="region of interest" description="Disordered" evidence="5">
    <location>
        <begin position="1"/>
        <end position="32"/>
    </location>
</feature>
<feature type="region of interest" description="Disordered" evidence="5">
    <location>
        <begin position="647"/>
        <end position="712"/>
    </location>
</feature>
<dbReference type="InterPro" id="IPR011011">
    <property type="entry name" value="Znf_FYVE_PHD"/>
</dbReference>
<evidence type="ECO:0000256" key="3">
    <source>
        <dbReference type="ARBA" id="ARBA00022833"/>
    </source>
</evidence>
<proteinExistence type="predicted"/>
<dbReference type="GO" id="GO:0006357">
    <property type="term" value="P:regulation of transcription by RNA polymerase II"/>
    <property type="evidence" value="ECO:0007669"/>
    <property type="project" value="TreeGrafter"/>
</dbReference>
<feature type="region of interest" description="Disordered" evidence="5">
    <location>
        <begin position="94"/>
        <end position="271"/>
    </location>
</feature>
<feature type="compositionally biased region" description="Low complexity" evidence="5">
    <location>
        <begin position="114"/>
        <end position="124"/>
    </location>
</feature>
<dbReference type="PANTHER" id="PTHR47636:SF1">
    <property type="entry name" value="TRANSCRIPTIONAL REGULATORY PROTEIN RCO1"/>
    <property type="match status" value="1"/>
</dbReference>
<dbReference type="Gene3D" id="3.30.40.10">
    <property type="entry name" value="Zinc/RING finger domain, C3HC4 (zinc finger)"/>
    <property type="match status" value="2"/>
</dbReference>
<feature type="region of interest" description="Disordered" evidence="5">
    <location>
        <begin position="1194"/>
        <end position="1221"/>
    </location>
</feature>
<dbReference type="InterPro" id="IPR013083">
    <property type="entry name" value="Znf_RING/FYVE/PHD"/>
</dbReference>